<dbReference type="Proteomes" id="UP000077875">
    <property type="component" value="Chromosome"/>
</dbReference>
<keyword evidence="8" id="KW-1185">Reference proteome</keyword>
<evidence type="ECO:0000259" key="6">
    <source>
        <dbReference type="Pfam" id="PF00155"/>
    </source>
</evidence>
<dbReference type="NCBIfam" id="NF004770">
    <property type="entry name" value="PRK06108.1"/>
    <property type="match status" value="1"/>
</dbReference>
<organism evidence="7 8">
    <name type="scientific">Halotalea alkalilenta</name>
    <dbReference type="NCBI Taxonomy" id="376489"/>
    <lineage>
        <taxon>Bacteria</taxon>
        <taxon>Pseudomonadati</taxon>
        <taxon>Pseudomonadota</taxon>
        <taxon>Gammaproteobacteria</taxon>
        <taxon>Oceanospirillales</taxon>
        <taxon>Halomonadaceae</taxon>
        <taxon>Halotalea</taxon>
    </lineage>
</organism>
<accession>A0A172YIC2</accession>
<dbReference type="Gene3D" id="3.40.640.10">
    <property type="entry name" value="Type I PLP-dependent aspartate aminotransferase-like (Major domain)"/>
    <property type="match status" value="1"/>
</dbReference>
<dbReference type="KEGG" id="haa:A5892_17160"/>
<comment type="cofactor">
    <cofactor evidence="1">
        <name>pyridoxal 5'-phosphate</name>
        <dbReference type="ChEBI" id="CHEBI:597326"/>
    </cofactor>
</comment>
<evidence type="ECO:0000256" key="5">
    <source>
        <dbReference type="ARBA" id="ARBA00022898"/>
    </source>
</evidence>
<name>A0A172YIC2_9GAMM</name>
<keyword evidence="4 7" id="KW-0808">Transferase</keyword>
<dbReference type="InterPro" id="IPR015424">
    <property type="entry name" value="PyrdxlP-dep_Trfase"/>
</dbReference>
<comment type="similarity">
    <text evidence="2">Belongs to the class-I pyridoxal-phosphate-dependent aminotransferase family.</text>
</comment>
<dbReference type="GO" id="GO:0008483">
    <property type="term" value="F:transaminase activity"/>
    <property type="evidence" value="ECO:0007669"/>
    <property type="project" value="UniProtKB-KW"/>
</dbReference>
<dbReference type="RefSeq" id="WP_064123832.1">
    <property type="nucleotide sequence ID" value="NZ_CP015243.1"/>
</dbReference>
<evidence type="ECO:0000313" key="7">
    <source>
        <dbReference type="EMBL" id="ANF58977.1"/>
    </source>
</evidence>
<evidence type="ECO:0000256" key="1">
    <source>
        <dbReference type="ARBA" id="ARBA00001933"/>
    </source>
</evidence>
<keyword evidence="5" id="KW-0663">Pyridoxal phosphate</keyword>
<keyword evidence="3 7" id="KW-0032">Aminotransferase</keyword>
<feature type="domain" description="Aminotransferase class I/classII large" evidence="6">
    <location>
        <begin position="34"/>
        <end position="387"/>
    </location>
</feature>
<dbReference type="Pfam" id="PF00155">
    <property type="entry name" value="Aminotran_1_2"/>
    <property type="match status" value="1"/>
</dbReference>
<proteinExistence type="inferred from homology"/>
<dbReference type="SUPFAM" id="SSF53383">
    <property type="entry name" value="PLP-dependent transferases"/>
    <property type="match status" value="1"/>
</dbReference>
<evidence type="ECO:0000256" key="3">
    <source>
        <dbReference type="ARBA" id="ARBA00022576"/>
    </source>
</evidence>
<dbReference type="InterPro" id="IPR004839">
    <property type="entry name" value="Aminotransferase_I/II_large"/>
</dbReference>
<gene>
    <name evidence="7" type="ORF">A5892_17160</name>
</gene>
<dbReference type="STRING" id="376489.A5892_17160"/>
<dbReference type="PANTHER" id="PTHR46383">
    <property type="entry name" value="ASPARTATE AMINOTRANSFERASE"/>
    <property type="match status" value="1"/>
</dbReference>
<dbReference type="GO" id="GO:0030170">
    <property type="term" value="F:pyridoxal phosphate binding"/>
    <property type="evidence" value="ECO:0007669"/>
    <property type="project" value="InterPro"/>
</dbReference>
<dbReference type="InterPro" id="IPR015422">
    <property type="entry name" value="PyrdxlP-dep_Trfase_small"/>
</dbReference>
<protein>
    <submittedName>
        <fullName evidence="7">Aminotransferase class I/II</fullName>
    </submittedName>
</protein>
<reference evidence="7 8" key="1">
    <citation type="submission" date="2016-04" db="EMBL/GenBank/DDBJ databases">
        <title>Complete Genome Sequence of Halotalea alkalilenta IHB B 13600.</title>
        <authorList>
            <person name="Swarnkar M.K."/>
            <person name="Sharma A."/>
            <person name="Kaushal K."/>
            <person name="Soni R."/>
            <person name="Rana S."/>
            <person name="Singh A.K."/>
            <person name="Gulati A."/>
        </authorList>
    </citation>
    <scope>NUCLEOTIDE SEQUENCE [LARGE SCALE GENOMIC DNA]</scope>
    <source>
        <strain evidence="7 8">IHB B 13600</strain>
    </source>
</reference>
<evidence type="ECO:0000256" key="4">
    <source>
        <dbReference type="ARBA" id="ARBA00022679"/>
    </source>
</evidence>
<dbReference type="Gene3D" id="3.90.1150.10">
    <property type="entry name" value="Aspartate Aminotransferase, domain 1"/>
    <property type="match status" value="1"/>
</dbReference>
<dbReference type="InterPro" id="IPR015421">
    <property type="entry name" value="PyrdxlP-dep_Trfase_major"/>
</dbReference>
<dbReference type="CDD" id="cd00609">
    <property type="entry name" value="AAT_like"/>
    <property type="match status" value="1"/>
</dbReference>
<dbReference type="InterPro" id="IPR050596">
    <property type="entry name" value="AspAT/PAT-like"/>
</dbReference>
<evidence type="ECO:0000313" key="8">
    <source>
        <dbReference type="Proteomes" id="UP000077875"/>
    </source>
</evidence>
<dbReference type="EMBL" id="CP015243">
    <property type="protein sequence ID" value="ANF58977.1"/>
    <property type="molecule type" value="Genomic_DNA"/>
</dbReference>
<evidence type="ECO:0000256" key="2">
    <source>
        <dbReference type="ARBA" id="ARBA00007441"/>
    </source>
</evidence>
<dbReference type="AlphaFoldDB" id="A0A172YIC2"/>
<sequence>MSSAYESYGLSSRVAEIPENQIARIADLARNDPEVIKLWIGEGDLPTPGFINQAAERALQDGETRYTYSQGLPQLREALARYHQRHWNVAVDPSRFCITVGGMNALMLSLQMILEPGDEVITPTPAWPNSLEAIRILGGVNVTVGYEFDAGGGMSLPLDRLFGAVTPRTRAIFINSPSNPTGWKMSREEMFQLRDFCRERRLWIIADEVYAHFVYDDAGVAPSFLEICTADDRLIVTNTFSKNWCMTGWRAGWAIVPEGLGGLLSNLGQYNTTSIPTFIQHACVTALDQGDDFIRYQVERCRASRQVLVEGLSRLPHVSVFAPQGTFYLFFRLDGVSGESFEIARHILEQAKVGIAPGSAFGNGGEGYMRICFAIDPALAQQALERLTPCLIALGTLSKSA</sequence>
<dbReference type="GO" id="GO:0006520">
    <property type="term" value="P:amino acid metabolic process"/>
    <property type="evidence" value="ECO:0007669"/>
    <property type="project" value="InterPro"/>
</dbReference>